<accession>A0ACB7SC68</accession>
<protein>
    <submittedName>
        <fullName evidence="1">Uncharacterized protein</fullName>
    </submittedName>
</protein>
<organism evidence="1 2">
    <name type="scientific">Hyalomma asiaticum</name>
    <name type="common">Tick</name>
    <dbReference type="NCBI Taxonomy" id="266040"/>
    <lineage>
        <taxon>Eukaryota</taxon>
        <taxon>Metazoa</taxon>
        <taxon>Ecdysozoa</taxon>
        <taxon>Arthropoda</taxon>
        <taxon>Chelicerata</taxon>
        <taxon>Arachnida</taxon>
        <taxon>Acari</taxon>
        <taxon>Parasitiformes</taxon>
        <taxon>Ixodida</taxon>
        <taxon>Ixodoidea</taxon>
        <taxon>Ixodidae</taxon>
        <taxon>Hyalomminae</taxon>
        <taxon>Hyalomma</taxon>
    </lineage>
</organism>
<dbReference type="Proteomes" id="UP000821845">
    <property type="component" value="Chromosome 4"/>
</dbReference>
<keyword evidence="2" id="KW-1185">Reference proteome</keyword>
<evidence type="ECO:0000313" key="1">
    <source>
        <dbReference type="EMBL" id="KAH6932747.1"/>
    </source>
</evidence>
<name>A0ACB7SC68_HYAAI</name>
<comment type="caution">
    <text evidence="1">The sequence shown here is derived from an EMBL/GenBank/DDBJ whole genome shotgun (WGS) entry which is preliminary data.</text>
</comment>
<dbReference type="EMBL" id="CM023484">
    <property type="protein sequence ID" value="KAH6932747.1"/>
    <property type="molecule type" value="Genomic_DNA"/>
</dbReference>
<sequence>MADAFYRSRLLCIHKMGRHFDKAYGRRAVELVRSYLRPLGENANKAAFLAHCRGVLVVPVVCLIERSEIGNTRHVIRVLDVRVQLQVTMADILTKRGGGHVTLGHVDSPKTDGTSWQRVSGRFVAATDPSSPKRHFDKAYGRCAVELVSRYFRAIFDLSARTPTRQRSSHAAAACWSFRWSVSLSAPRSRTFAVSFLFWTGTAGAGGPAATTGRARWRVFARHESPQREAGEGRQPRGSR</sequence>
<gene>
    <name evidence="1" type="ORF">HPB50_009068</name>
</gene>
<evidence type="ECO:0000313" key="2">
    <source>
        <dbReference type="Proteomes" id="UP000821845"/>
    </source>
</evidence>
<proteinExistence type="predicted"/>
<reference evidence="1" key="1">
    <citation type="submission" date="2020-05" db="EMBL/GenBank/DDBJ databases">
        <title>Large-scale comparative analyses of tick genomes elucidate their genetic diversity and vector capacities.</title>
        <authorList>
            <person name="Jia N."/>
            <person name="Wang J."/>
            <person name="Shi W."/>
            <person name="Du L."/>
            <person name="Sun Y."/>
            <person name="Zhan W."/>
            <person name="Jiang J."/>
            <person name="Wang Q."/>
            <person name="Zhang B."/>
            <person name="Ji P."/>
            <person name="Sakyi L.B."/>
            <person name="Cui X."/>
            <person name="Yuan T."/>
            <person name="Jiang B."/>
            <person name="Yang W."/>
            <person name="Lam T.T.-Y."/>
            <person name="Chang Q."/>
            <person name="Ding S."/>
            <person name="Wang X."/>
            <person name="Zhu J."/>
            <person name="Ruan X."/>
            <person name="Zhao L."/>
            <person name="Wei J."/>
            <person name="Que T."/>
            <person name="Du C."/>
            <person name="Cheng J."/>
            <person name="Dai P."/>
            <person name="Han X."/>
            <person name="Huang E."/>
            <person name="Gao Y."/>
            <person name="Liu J."/>
            <person name="Shao H."/>
            <person name="Ye R."/>
            <person name="Li L."/>
            <person name="Wei W."/>
            <person name="Wang X."/>
            <person name="Wang C."/>
            <person name="Yang T."/>
            <person name="Huo Q."/>
            <person name="Li W."/>
            <person name="Guo W."/>
            <person name="Chen H."/>
            <person name="Zhou L."/>
            <person name="Ni X."/>
            <person name="Tian J."/>
            <person name="Zhou Y."/>
            <person name="Sheng Y."/>
            <person name="Liu T."/>
            <person name="Pan Y."/>
            <person name="Xia L."/>
            <person name="Li J."/>
            <person name="Zhao F."/>
            <person name="Cao W."/>
        </authorList>
    </citation>
    <scope>NUCLEOTIDE SEQUENCE</scope>
    <source>
        <strain evidence="1">Hyas-2018</strain>
    </source>
</reference>